<dbReference type="Proteomes" id="UP001558613">
    <property type="component" value="Unassembled WGS sequence"/>
</dbReference>
<evidence type="ECO:0000313" key="1">
    <source>
        <dbReference type="EMBL" id="KAL1252519.1"/>
    </source>
</evidence>
<accession>A0ABR3LLA1</accession>
<dbReference type="EMBL" id="JAYMGO010000021">
    <property type="protein sequence ID" value="KAL1252519.1"/>
    <property type="molecule type" value="Genomic_DNA"/>
</dbReference>
<proteinExistence type="predicted"/>
<name>A0ABR3LLA1_9TELE</name>
<comment type="caution">
    <text evidence="1">The sequence shown here is derived from an EMBL/GenBank/DDBJ whole genome shotgun (WGS) entry which is preliminary data.</text>
</comment>
<evidence type="ECO:0000313" key="2">
    <source>
        <dbReference type="Proteomes" id="UP001558613"/>
    </source>
</evidence>
<gene>
    <name evidence="1" type="ORF">QQF64_017212</name>
</gene>
<reference evidence="1 2" key="1">
    <citation type="submission" date="2023-09" db="EMBL/GenBank/DDBJ databases">
        <authorList>
            <person name="Wang M."/>
        </authorList>
    </citation>
    <scope>NUCLEOTIDE SEQUENCE [LARGE SCALE GENOMIC DNA]</scope>
    <source>
        <strain evidence="1">GT-2023</strain>
        <tissue evidence="1">Liver</tissue>
    </source>
</reference>
<keyword evidence="2" id="KW-1185">Reference proteome</keyword>
<evidence type="ECO:0008006" key="3">
    <source>
        <dbReference type="Google" id="ProtNLM"/>
    </source>
</evidence>
<organism evidence="1 2">
    <name type="scientific">Cirrhinus molitorella</name>
    <name type="common">mud carp</name>
    <dbReference type="NCBI Taxonomy" id="172907"/>
    <lineage>
        <taxon>Eukaryota</taxon>
        <taxon>Metazoa</taxon>
        <taxon>Chordata</taxon>
        <taxon>Craniata</taxon>
        <taxon>Vertebrata</taxon>
        <taxon>Euteleostomi</taxon>
        <taxon>Actinopterygii</taxon>
        <taxon>Neopterygii</taxon>
        <taxon>Teleostei</taxon>
        <taxon>Ostariophysi</taxon>
        <taxon>Cypriniformes</taxon>
        <taxon>Cyprinidae</taxon>
        <taxon>Labeoninae</taxon>
        <taxon>Labeonini</taxon>
        <taxon>Cirrhinus</taxon>
    </lineage>
</organism>
<protein>
    <recommendedName>
        <fullName evidence="3">Secreted protein</fullName>
    </recommendedName>
</protein>
<sequence length="97" mass="10391">MLFAGLGVTMAANEHNSHSGSQGPRCKTCTTLVPLCMPPPSLPHPCLPTLTLRRALGGRGASCKRADNAVYIVFKWDDITLGHMAWQPSVAENSSFP</sequence>